<evidence type="ECO:0000313" key="3">
    <source>
        <dbReference type="WBParaSite" id="maker-unitig_33829-snap-gene-0.1-mRNA-1"/>
    </source>
</evidence>
<name>A0A1I8FGG0_9PLAT</name>
<dbReference type="WBParaSite" id="maker-unitig_33829-snap-gene-0.1-mRNA-1">
    <property type="protein sequence ID" value="maker-unitig_33829-snap-gene-0.1-mRNA-1"/>
    <property type="gene ID" value="maker-unitig_33829-snap-gene-0.1"/>
</dbReference>
<organism evidence="2 3">
    <name type="scientific">Macrostomum lignano</name>
    <dbReference type="NCBI Taxonomy" id="282301"/>
    <lineage>
        <taxon>Eukaryota</taxon>
        <taxon>Metazoa</taxon>
        <taxon>Spiralia</taxon>
        <taxon>Lophotrochozoa</taxon>
        <taxon>Platyhelminthes</taxon>
        <taxon>Rhabditophora</taxon>
        <taxon>Macrostomorpha</taxon>
        <taxon>Macrostomida</taxon>
        <taxon>Macrostomidae</taxon>
        <taxon>Macrostomum</taxon>
    </lineage>
</organism>
<protein>
    <submittedName>
        <fullName evidence="3">CCR4-NOT transcription complex subunit 10</fullName>
    </submittedName>
</protein>
<reference evidence="3" key="1">
    <citation type="submission" date="2016-11" db="UniProtKB">
        <authorList>
            <consortium name="WormBaseParasite"/>
        </authorList>
    </citation>
    <scope>IDENTIFICATION</scope>
</reference>
<proteinExistence type="predicted"/>
<feature type="region of interest" description="Disordered" evidence="1">
    <location>
        <begin position="109"/>
        <end position="140"/>
    </location>
</feature>
<evidence type="ECO:0000313" key="2">
    <source>
        <dbReference type="Proteomes" id="UP000095280"/>
    </source>
</evidence>
<sequence length="140" mass="15558">MWRNLDLIDALLCLSEKGFYTEVRELLDQPIKACPELLMLSLLQSRTTQLQPYLDKAVVQPYSAASSVAHAARAAARCCQKPQPTWQLCYSILIENLHGRSQTLPPHQIMQRQHSGGDHLTASNLMPPPPPPPPPPPSAF</sequence>
<keyword evidence="2" id="KW-1185">Reference proteome</keyword>
<feature type="compositionally biased region" description="Pro residues" evidence="1">
    <location>
        <begin position="126"/>
        <end position="140"/>
    </location>
</feature>
<dbReference type="AlphaFoldDB" id="A0A1I8FGG0"/>
<accession>A0A1I8FGG0</accession>
<dbReference type="Proteomes" id="UP000095280">
    <property type="component" value="Unplaced"/>
</dbReference>
<evidence type="ECO:0000256" key="1">
    <source>
        <dbReference type="SAM" id="MobiDB-lite"/>
    </source>
</evidence>